<dbReference type="Gene3D" id="3.50.50.60">
    <property type="entry name" value="FAD/NAD(P)-binding domain"/>
    <property type="match status" value="1"/>
</dbReference>
<dbReference type="FunFam" id="1.10.8.870:FF:000003">
    <property type="entry name" value="Glycerol-3-phosphate dehydrogenase"/>
    <property type="match status" value="1"/>
</dbReference>
<accession>A0A1I0WS92</accession>
<proteinExistence type="inferred from homology"/>
<comment type="catalytic activity">
    <reaction evidence="10 11">
        <text>a quinone + sn-glycerol 3-phosphate = dihydroxyacetone phosphate + a quinol</text>
        <dbReference type="Rhea" id="RHEA:18977"/>
        <dbReference type="ChEBI" id="CHEBI:24646"/>
        <dbReference type="ChEBI" id="CHEBI:57597"/>
        <dbReference type="ChEBI" id="CHEBI:57642"/>
        <dbReference type="ChEBI" id="CHEBI:132124"/>
        <dbReference type="EC" id="1.1.5.3"/>
    </reaction>
</comment>
<evidence type="ECO:0000256" key="1">
    <source>
        <dbReference type="ARBA" id="ARBA00001974"/>
    </source>
</evidence>
<dbReference type="PROSITE" id="PS00977">
    <property type="entry name" value="FAD_G3PDH_1"/>
    <property type="match status" value="1"/>
</dbReference>
<dbReference type="SUPFAM" id="SSF51905">
    <property type="entry name" value="FAD/NAD(P)-binding domain"/>
    <property type="match status" value="1"/>
</dbReference>
<evidence type="ECO:0000259" key="13">
    <source>
        <dbReference type="Pfam" id="PF01266"/>
    </source>
</evidence>
<dbReference type="InterPro" id="IPR031656">
    <property type="entry name" value="DAO_C"/>
</dbReference>
<protein>
    <recommendedName>
        <fullName evidence="4 11">Glycerol-3-phosphate dehydrogenase</fullName>
        <ecNumber evidence="4 11">1.1.5.3</ecNumber>
    </recommendedName>
</protein>
<keyword evidence="16" id="KW-1185">Reference proteome</keyword>
<dbReference type="PROSITE" id="PS00978">
    <property type="entry name" value="FAD_G3PDH_2"/>
    <property type="match status" value="1"/>
</dbReference>
<dbReference type="GO" id="GO:0046168">
    <property type="term" value="P:glycerol-3-phosphate catabolic process"/>
    <property type="evidence" value="ECO:0007669"/>
    <property type="project" value="TreeGrafter"/>
</dbReference>
<organism evidence="15 16">
    <name type="scientific">Cellulomonas marina</name>
    <dbReference type="NCBI Taxonomy" id="988821"/>
    <lineage>
        <taxon>Bacteria</taxon>
        <taxon>Bacillati</taxon>
        <taxon>Actinomycetota</taxon>
        <taxon>Actinomycetes</taxon>
        <taxon>Micrococcales</taxon>
        <taxon>Cellulomonadaceae</taxon>
        <taxon>Cellulomonas</taxon>
    </lineage>
</organism>
<evidence type="ECO:0000256" key="4">
    <source>
        <dbReference type="ARBA" id="ARBA00013029"/>
    </source>
</evidence>
<dbReference type="Proteomes" id="UP000199012">
    <property type="component" value="Unassembled WGS sequence"/>
</dbReference>
<evidence type="ECO:0000256" key="11">
    <source>
        <dbReference type="RuleBase" id="RU361217"/>
    </source>
</evidence>
<keyword evidence="9 11" id="KW-0560">Oxidoreductase</keyword>
<dbReference type="GO" id="GO:0004368">
    <property type="term" value="F:glycerol-3-phosphate dehydrogenase (quinone) activity"/>
    <property type="evidence" value="ECO:0007669"/>
    <property type="project" value="UniProtKB-EC"/>
</dbReference>
<dbReference type="InterPro" id="IPR038299">
    <property type="entry name" value="DAO_C_sf"/>
</dbReference>
<dbReference type="RefSeq" id="WP_090031152.1">
    <property type="nucleotide sequence ID" value="NZ_BONM01000002.1"/>
</dbReference>
<sequence length="609" mass="65555">MRTAPLTAAARRDALDRMRRSTERDAELDVLVVGGGVTGAGIALDAVSRGLSTAIVEGQDWASGTSSRSSKLVHGGLRYLQMLDFHLVREALTERDLLITRLAPHLVKPVSFLYPLENRVWERAYVGAGVALYDTLASVSGSRRAMPIHRHLTRKGMERLFPDLRHDAAIGAVRYWDASVDDARLVETLVRTAVSYGAHAASRTQVVDLHTTQAGAVTGAELVDLGTGEHLDVRARSVINATGVWTEQTESLAGSDGGLRVLASKGIHIVVPRSRIAGDTGLILQTEKSVLFIIPWSRYWVIGTTDTPWEQELTHPVATSEDIDYVIDHANTVLARPITREDVIGTWAGLRPLLQPGTKEGTSSAKVSREHTVASPVPGLTVIAGGKLTTYRVMAKDAVDFAIGSRATTLPSLTHDLPLAGAEGLSVFQRQAKSIGDRWGWDRFRMDHLLHRYGSLLSELVELCEADPGLALPLEHAPAYIGAEIVYAASHEGALHLDDVLMHRTRLNYEQADKGVGALEQIADLLAPVLGWDDETRRREIAAYVARAEAEDRAAQQPDDRSAEAARLAAEDVVSLLPLDGTGHKGGNPGAGLKPGSPAGMGTAAPYGT</sequence>
<dbReference type="Gene3D" id="1.10.8.870">
    <property type="entry name" value="Alpha-glycerophosphate oxidase, cap domain"/>
    <property type="match status" value="1"/>
</dbReference>
<dbReference type="GO" id="GO:0006071">
    <property type="term" value="P:glycerol metabolic process"/>
    <property type="evidence" value="ECO:0007669"/>
    <property type="project" value="UniProtKB-KW"/>
</dbReference>
<evidence type="ECO:0000313" key="16">
    <source>
        <dbReference type="Proteomes" id="UP000199012"/>
    </source>
</evidence>
<feature type="domain" description="Alpha-glycerophosphate oxidase C-terminal" evidence="14">
    <location>
        <begin position="413"/>
        <end position="537"/>
    </location>
</feature>
<dbReference type="Gene3D" id="3.30.9.10">
    <property type="entry name" value="D-Amino Acid Oxidase, subunit A, domain 2"/>
    <property type="match status" value="1"/>
</dbReference>
<dbReference type="OrthoDB" id="9766796at2"/>
<reference evidence="16" key="1">
    <citation type="submission" date="2016-10" db="EMBL/GenBank/DDBJ databases">
        <authorList>
            <person name="Varghese N."/>
            <person name="Submissions S."/>
        </authorList>
    </citation>
    <scope>NUCLEOTIDE SEQUENCE [LARGE SCALE GENOMIC DNA]</scope>
    <source>
        <strain evidence="16">CGMCC 4.6945</strain>
    </source>
</reference>
<dbReference type="Pfam" id="PF16901">
    <property type="entry name" value="DAO_C"/>
    <property type="match status" value="1"/>
</dbReference>
<dbReference type="Pfam" id="PF01266">
    <property type="entry name" value="DAO"/>
    <property type="match status" value="1"/>
</dbReference>
<evidence type="ECO:0000313" key="15">
    <source>
        <dbReference type="EMBL" id="SFA91048.1"/>
    </source>
</evidence>
<dbReference type="PANTHER" id="PTHR11985:SF31">
    <property type="entry name" value="GLYCEROL-3-PHOSPHATE DEHYDROGENASE 2"/>
    <property type="match status" value="1"/>
</dbReference>
<name>A0A1I0WS92_9CELL</name>
<evidence type="ECO:0000256" key="2">
    <source>
        <dbReference type="ARBA" id="ARBA00004496"/>
    </source>
</evidence>
<dbReference type="EC" id="1.1.5.3" evidence="4 11"/>
<evidence type="ECO:0000256" key="6">
    <source>
        <dbReference type="ARBA" id="ARBA00022630"/>
    </source>
</evidence>
<evidence type="ECO:0000256" key="12">
    <source>
        <dbReference type="SAM" id="MobiDB-lite"/>
    </source>
</evidence>
<dbReference type="InterPro" id="IPR006076">
    <property type="entry name" value="FAD-dep_OxRdtase"/>
</dbReference>
<evidence type="ECO:0000256" key="7">
    <source>
        <dbReference type="ARBA" id="ARBA00022798"/>
    </source>
</evidence>
<dbReference type="AlphaFoldDB" id="A0A1I0WS92"/>
<keyword evidence="7" id="KW-0319">Glycerol metabolism</keyword>
<evidence type="ECO:0000256" key="9">
    <source>
        <dbReference type="ARBA" id="ARBA00023002"/>
    </source>
</evidence>
<dbReference type="GO" id="GO:0009331">
    <property type="term" value="C:glycerol-3-phosphate dehydrogenase (FAD) complex"/>
    <property type="evidence" value="ECO:0007669"/>
    <property type="project" value="UniProtKB-UniRule"/>
</dbReference>
<feature type="region of interest" description="Disordered" evidence="12">
    <location>
        <begin position="579"/>
        <end position="609"/>
    </location>
</feature>
<evidence type="ECO:0000259" key="14">
    <source>
        <dbReference type="Pfam" id="PF16901"/>
    </source>
</evidence>
<keyword evidence="5" id="KW-0963">Cytoplasm</keyword>
<feature type="domain" description="FAD dependent oxidoreductase" evidence="13">
    <location>
        <begin position="29"/>
        <end position="392"/>
    </location>
</feature>
<keyword evidence="8" id="KW-0274">FAD</keyword>
<dbReference type="EMBL" id="FOKA01000003">
    <property type="protein sequence ID" value="SFA91048.1"/>
    <property type="molecule type" value="Genomic_DNA"/>
</dbReference>
<comment type="cofactor">
    <cofactor evidence="1 11">
        <name>FAD</name>
        <dbReference type="ChEBI" id="CHEBI:57692"/>
    </cofactor>
</comment>
<comment type="subcellular location">
    <subcellularLocation>
        <location evidence="2">Cytoplasm</location>
    </subcellularLocation>
</comment>
<keyword evidence="6 11" id="KW-0285">Flavoprotein</keyword>
<dbReference type="STRING" id="988821.SAMN05421867_103166"/>
<dbReference type="InterPro" id="IPR000447">
    <property type="entry name" value="G3P_DH_FAD-dep"/>
</dbReference>
<evidence type="ECO:0000256" key="8">
    <source>
        <dbReference type="ARBA" id="ARBA00022827"/>
    </source>
</evidence>
<evidence type="ECO:0000256" key="3">
    <source>
        <dbReference type="ARBA" id="ARBA00007330"/>
    </source>
</evidence>
<comment type="similarity">
    <text evidence="3 11">Belongs to the FAD-dependent glycerol-3-phosphate dehydrogenase family.</text>
</comment>
<dbReference type="InterPro" id="IPR036188">
    <property type="entry name" value="FAD/NAD-bd_sf"/>
</dbReference>
<dbReference type="PRINTS" id="PR01001">
    <property type="entry name" value="FADG3PDH"/>
</dbReference>
<gene>
    <name evidence="15" type="ORF">SAMN05421867_103166</name>
</gene>
<evidence type="ECO:0000256" key="5">
    <source>
        <dbReference type="ARBA" id="ARBA00022490"/>
    </source>
</evidence>
<dbReference type="PANTHER" id="PTHR11985">
    <property type="entry name" value="GLYCEROL-3-PHOSPHATE DEHYDROGENASE"/>
    <property type="match status" value="1"/>
</dbReference>
<evidence type="ECO:0000256" key="10">
    <source>
        <dbReference type="ARBA" id="ARBA00049055"/>
    </source>
</evidence>